<dbReference type="AlphaFoldDB" id="A0A0B6Y0D4"/>
<feature type="non-terminal residue" evidence="1">
    <location>
        <position position="1"/>
    </location>
</feature>
<feature type="non-terminal residue" evidence="1">
    <location>
        <position position="75"/>
    </location>
</feature>
<protein>
    <submittedName>
        <fullName evidence="1">Uncharacterized protein</fullName>
    </submittedName>
</protein>
<proteinExistence type="predicted"/>
<name>A0A0B6Y0D4_9EUPU</name>
<sequence>KYVSIKFSRVFQRHVLCVFYVLLPPLPWSSLASYSRNPAFHYLSHQTNVTFNMAKIGHLPEPDVIYGPMQVLYDV</sequence>
<dbReference type="EMBL" id="HACG01002907">
    <property type="protein sequence ID" value="CEK49772.1"/>
    <property type="molecule type" value="Transcribed_RNA"/>
</dbReference>
<reference evidence="1" key="1">
    <citation type="submission" date="2014-12" db="EMBL/GenBank/DDBJ databases">
        <title>Insight into the proteome of Arion vulgaris.</title>
        <authorList>
            <person name="Aradska J."/>
            <person name="Bulat T."/>
            <person name="Smidak R."/>
            <person name="Sarate P."/>
            <person name="Gangsoo J."/>
            <person name="Sialana F."/>
            <person name="Bilban M."/>
            <person name="Lubec G."/>
        </authorList>
    </citation>
    <scope>NUCLEOTIDE SEQUENCE</scope>
    <source>
        <tissue evidence="1">Skin</tissue>
    </source>
</reference>
<accession>A0A0B6Y0D4</accession>
<gene>
    <name evidence="1" type="primary">ORF8799</name>
</gene>
<evidence type="ECO:0000313" key="1">
    <source>
        <dbReference type="EMBL" id="CEK49772.1"/>
    </source>
</evidence>
<organism evidence="1">
    <name type="scientific">Arion vulgaris</name>
    <dbReference type="NCBI Taxonomy" id="1028688"/>
    <lineage>
        <taxon>Eukaryota</taxon>
        <taxon>Metazoa</taxon>
        <taxon>Spiralia</taxon>
        <taxon>Lophotrochozoa</taxon>
        <taxon>Mollusca</taxon>
        <taxon>Gastropoda</taxon>
        <taxon>Heterobranchia</taxon>
        <taxon>Euthyneura</taxon>
        <taxon>Panpulmonata</taxon>
        <taxon>Eupulmonata</taxon>
        <taxon>Stylommatophora</taxon>
        <taxon>Helicina</taxon>
        <taxon>Arionoidea</taxon>
        <taxon>Arionidae</taxon>
        <taxon>Arion</taxon>
    </lineage>
</organism>